<name>A0A212F0M4_DANPL</name>
<proteinExistence type="predicted"/>
<feature type="compositionally biased region" description="Pro residues" evidence="1">
    <location>
        <begin position="132"/>
        <end position="144"/>
    </location>
</feature>
<feature type="compositionally biased region" description="Polar residues" evidence="1">
    <location>
        <begin position="107"/>
        <end position="124"/>
    </location>
</feature>
<reference evidence="2 3" key="1">
    <citation type="journal article" date="2011" name="Cell">
        <title>The monarch butterfly genome yields insights into long-distance migration.</title>
        <authorList>
            <person name="Zhan S."/>
            <person name="Merlin C."/>
            <person name="Boore J.L."/>
            <person name="Reppert S.M."/>
        </authorList>
    </citation>
    <scope>NUCLEOTIDE SEQUENCE [LARGE SCALE GENOMIC DNA]</scope>
    <source>
        <strain evidence="2">F-2</strain>
    </source>
</reference>
<dbReference type="InParanoid" id="A0A212F0M4"/>
<comment type="caution">
    <text evidence="2">The sequence shown here is derived from an EMBL/GenBank/DDBJ whole genome shotgun (WGS) entry which is preliminary data.</text>
</comment>
<evidence type="ECO:0000256" key="1">
    <source>
        <dbReference type="SAM" id="MobiDB-lite"/>
    </source>
</evidence>
<sequence length="224" mass="23700">MKTASPTENDSCILKTVAQASPIEGCDSKVQAPDGHDMRNVVEDTEGMHSESCRPPPPRTPTGVQTSLYRIRVVVVGAGAGGVLVVEGGREGGVKNCHCGVSRAALQRSNSMPESGETPQRSQTEAAQPQDAEPPAPAPAPAPRSPSSASTCHTHALTHTQARHGLREDTATGRVFALHVGLRTRTARIIQNIRETDLLALGHQTTSVRGADRWVFSKHSIALA</sequence>
<evidence type="ECO:0000313" key="2">
    <source>
        <dbReference type="EMBL" id="OWR47267.1"/>
    </source>
</evidence>
<organism evidence="2 3">
    <name type="scientific">Danaus plexippus plexippus</name>
    <dbReference type="NCBI Taxonomy" id="278856"/>
    <lineage>
        <taxon>Eukaryota</taxon>
        <taxon>Metazoa</taxon>
        <taxon>Ecdysozoa</taxon>
        <taxon>Arthropoda</taxon>
        <taxon>Hexapoda</taxon>
        <taxon>Insecta</taxon>
        <taxon>Pterygota</taxon>
        <taxon>Neoptera</taxon>
        <taxon>Endopterygota</taxon>
        <taxon>Lepidoptera</taxon>
        <taxon>Glossata</taxon>
        <taxon>Ditrysia</taxon>
        <taxon>Papilionoidea</taxon>
        <taxon>Nymphalidae</taxon>
        <taxon>Danainae</taxon>
        <taxon>Danaini</taxon>
        <taxon>Danaina</taxon>
        <taxon>Danaus</taxon>
        <taxon>Danaus</taxon>
    </lineage>
</organism>
<keyword evidence="3" id="KW-1185">Reference proteome</keyword>
<feature type="region of interest" description="Disordered" evidence="1">
    <location>
        <begin position="106"/>
        <end position="153"/>
    </location>
</feature>
<protein>
    <submittedName>
        <fullName evidence="2">Uncharacterized protein</fullName>
    </submittedName>
</protein>
<dbReference type="Proteomes" id="UP000007151">
    <property type="component" value="Unassembled WGS sequence"/>
</dbReference>
<accession>A0A212F0M4</accession>
<evidence type="ECO:0000313" key="3">
    <source>
        <dbReference type="Proteomes" id="UP000007151"/>
    </source>
</evidence>
<dbReference type="AlphaFoldDB" id="A0A212F0M4"/>
<dbReference type="KEGG" id="dpl:KGM_207590"/>
<dbReference type="EMBL" id="AGBW02011073">
    <property type="protein sequence ID" value="OWR47267.1"/>
    <property type="molecule type" value="Genomic_DNA"/>
</dbReference>
<gene>
    <name evidence="2" type="ORF">KGM_207590</name>
</gene>